<comment type="caution">
    <text evidence="1">The sequence shown here is derived from an EMBL/GenBank/DDBJ whole genome shotgun (WGS) entry which is preliminary data.</text>
</comment>
<dbReference type="Pfam" id="PF05954">
    <property type="entry name" value="Phage_GPD"/>
    <property type="match status" value="1"/>
</dbReference>
<dbReference type="SUPFAM" id="SSF69279">
    <property type="entry name" value="Phage tail proteins"/>
    <property type="match status" value="1"/>
</dbReference>
<dbReference type="RefSeq" id="WP_263641954.1">
    <property type="nucleotide sequence ID" value="NZ_JACYEG010000133.1"/>
</dbReference>
<evidence type="ECO:0000313" key="1">
    <source>
        <dbReference type="EMBL" id="KAB0758468.1"/>
    </source>
</evidence>
<name>A0A643IMJ2_PSEAI</name>
<reference evidence="1" key="1">
    <citation type="submission" date="2019-09" db="EMBL/GenBank/DDBJ databases">
        <title>Whole genome sequence analysis of bacterial isolates in patients.</title>
        <authorList>
            <person name="Jeong K.C."/>
        </authorList>
    </citation>
    <scope>NUCLEOTIDE SEQUENCE</scope>
    <source>
        <strain evidence="1">KCJ3K105</strain>
    </source>
</reference>
<organism evidence="1">
    <name type="scientific">Pseudomonas aeruginosa</name>
    <dbReference type="NCBI Taxonomy" id="287"/>
    <lineage>
        <taxon>Bacteria</taxon>
        <taxon>Pseudomonadati</taxon>
        <taxon>Pseudomonadota</taxon>
        <taxon>Gammaproteobacteria</taxon>
        <taxon>Pseudomonadales</taxon>
        <taxon>Pseudomonadaceae</taxon>
        <taxon>Pseudomonas</taxon>
    </lineage>
</organism>
<dbReference type="AlphaFoldDB" id="A0A643IMJ2"/>
<proteinExistence type="predicted"/>
<dbReference type="EMBL" id="VZIV01000133">
    <property type="protein sequence ID" value="KAB0758468.1"/>
    <property type="molecule type" value="Genomic_DNA"/>
</dbReference>
<protein>
    <submittedName>
        <fullName evidence="1">Type VI secretion system tip protein VgrG</fullName>
    </submittedName>
</protein>
<feature type="non-terminal residue" evidence="1">
    <location>
        <position position="149"/>
    </location>
</feature>
<gene>
    <name evidence="1" type="ORF">F7O97_30385</name>
</gene>
<dbReference type="Gene3D" id="2.30.110.50">
    <property type="match status" value="1"/>
</dbReference>
<sequence length="149" mass="16961">MFNPANQTHFSLSLDGLRHDLQVLEFSGHEGISRPYRFELELVGARAGLDLEAFLHRPAFLAFTPQGQGVHGLVYGAAQGDAGKRLTRYRLTLVPHLAYLAQRNNQRIFQHLTVPQIVALILEEHGILADAYRFQLGTRYPEREYCVQY</sequence>
<accession>A0A643IMJ2</accession>